<dbReference type="AlphaFoldDB" id="A0A822Z3N1"/>
<accession>A0A822Z3N1</accession>
<gene>
    <name evidence="1" type="ORF">HUJ06_013730</name>
</gene>
<evidence type="ECO:0000313" key="1">
    <source>
        <dbReference type="EMBL" id="DAD39407.1"/>
    </source>
</evidence>
<protein>
    <submittedName>
        <fullName evidence="1">Uncharacterized protein</fullName>
    </submittedName>
</protein>
<dbReference type="Proteomes" id="UP000607653">
    <property type="component" value="Unassembled WGS sequence"/>
</dbReference>
<name>A0A822Z3N1_NELNU</name>
<reference evidence="1 2" key="1">
    <citation type="journal article" date="2020" name="Mol. Biol. Evol.">
        <title>Distinct Expression and Methylation Patterns for Genes with Different Fates following a Single Whole-Genome Duplication in Flowering Plants.</title>
        <authorList>
            <person name="Shi T."/>
            <person name="Rahmani R.S."/>
            <person name="Gugger P.F."/>
            <person name="Wang M."/>
            <person name="Li H."/>
            <person name="Zhang Y."/>
            <person name="Li Z."/>
            <person name="Wang Q."/>
            <person name="Van de Peer Y."/>
            <person name="Marchal K."/>
            <person name="Chen J."/>
        </authorList>
    </citation>
    <scope>NUCLEOTIDE SEQUENCE [LARGE SCALE GENOMIC DNA]</scope>
    <source>
        <tissue evidence="1">Leaf</tissue>
    </source>
</reference>
<dbReference type="EMBL" id="DUZY01000005">
    <property type="protein sequence ID" value="DAD39407.1"/>
    <property type="molecule type" value="Genomic_DNA"/>
</dbReference>
<comment type="caution">
    <text evidence="1">The sequence shown here is derived from an EMBL/GenBank/DDBJ whole genome shotgun (WGS) entry which is preliminary data.</text>
</comment>
<keyword evidence="2" id="KW-1185">Reference proteome</keyword>
<evidence type="ECO:0000313" key="2">
    <source>
        <dbReference type="Proteomes" id="UP000607653"/>
    </source>
</evidence>
<proteinExistence type="predicted"/>
<sequence>MRKLPFSSYTHLCFSGKPKFLQLQLHSPKQGIWFVLKREENGAKEMGLPFSHCMKEILGILGLIYFTLKCELLFI</sequence>
<organism evidence="1 2">
    <name type="scientific">Nelumbo nucifera</name>
    <name type="common">Sacred lotus</name>
    <dbReference type="NCBI Taxonomy" id="4432"/>
    <lineage>
        <taxon>Eukaryota</taxon>
        <taxon>Viridiplantae</taxon>
        <taxon>Streptophyta</taxon>
        <taxon>Embryophyta</taxon>
        <taxon>Tracheophyta</taxon>
        <taxon>Spermatophyta</taxon>
        <taxon>Magnoliopsida</taxon>
        <taxon>Proteales</taxon>
        <taxon>Nelumbonaceae</taxon>
        <taxon>Nelumbo</taxon>
    </lineage>
</organism>